<protein>
    <submittedName>
        <fullName evidence="2">Uncharacterized protein</fullName>
    </submittedName>
</protein>
<gene>
    <name evidence="2" type="ORF">PRK78_000496</name>
</gene>
<accession>A0AAF0DBC6</accession>
<feature type="compositionally biased region" description="Pro residues" evidence="1">
    <location>
        <begin position="10"/>
        <end position="22"/>
    </location>
</feature>
<feature type="compositionally biased region" description="Basic and acidic residues" evidence="1">
    <location>
        <begin position="165"/>
        <end position="175"/>
    </location>
</feature>
<feature type="compositionally biased region" description="Polar residues" evidence="1">
    <location>
        <begin position="131"/>
        <end position="149"/>
    </location>
</feature>
<dbReference type="EMBL" id="CP120627">
    <property type="protein sequence ID" value="WEW55068.1"/>
    <property type="molecule type" value="Genomic_DNA"/>
</dbReference>
<evidence type="ECO:0000313" key="3">
    <source>
        <dbReference type="Proteomes" id="UP001219355"/>
    </source>
</evidence>
<feature type="region of interest" description="Disordered" evidence="1">
    <location>
        <begin position="128"/>
        <end position="219"/>
    </location>
</feature>
<feature type="region of interest" description="Disordered" evidence="1">
    <location>
        <begin position="274"/>
        <end position="310"/>
    </location>
</feature>
<evidence type="ECO:0000256" key="1">
    <source>
        <dbReference type="SAM" id="MobiDB-lite"/>
    </source>
</evidence>
<keyword evidence="3" id="KW-1185">Reference proteome</keyword>
<organism evidence="2 3">
    <name type="scientific">Emydomyces testavorans</name>
    <dbReference type="NCBI Taxonomy" id="2070801"/>
    <lineage>
        <taxon>Eukaryota</taxon>
        <taxon>Fungi</taxon>
        <taxon>Dikarya</taxon>
        <taxon>Ascomycota</taxon>
        <taxon>Pezizomycotina</taxon>
        <taxon>Eurotiomycetes</taxon>
        <taxon>Eurotiomycetidae</taxon>
        <taxon>Onygenales</taxon>
        <taxon>Nannizziopsiaceae</taxon>
        <taxon>Emydomyces</taxon>
    </lineage>
</organism>
<feature type="compositionally biased region" description="Basic residues" evidence="1">
    <location>
        <begin position="291"/>
        <end position="310"/>
    </location>
</feature>
<evidence type="ECO:0000313" key="2">
    <source>
        <dbReference type="EMBL" id="WEW55068.1"/>
    </source>
</evidence>
<reference evidence="2" key="1">
    <citation type="submission" date="2023-03" db="EMBL/GenBank/DDBJ databases">
        <title>Emydomyces testavorans Genome Sequence.</title>
        <authorList>
            <person name="Hoyer L."/>
        </authorList>
    </citation>
    <scope>NUCLEOTIDE SEQUENCE</scope>
    <source>
        <strain evidence="2">16-2883</strain>
    </source>
</reference>
<sequence>MHLNFKNAPHTPPARQPAPSPPSSSQCLPLHTVVKKQQPNQAGGGERKKTCDGNTSDGEQDLLHELFSEDNNDNSADLNFLNTKISSGLDRACPSKDNKTTGNCSLHSHLGNGCDAPDNILILLDNDGASLPSQQFPSPDDSTGETVQCSCDDEQPNSPAHHAVKRESQSDDSNRDTVPSHTHLPTHKHKHPPLPGINTVDLTETTPKSLRPPKQQMVSQPAPAQQYCTSASQKDQGSPVWEYKCLIGYKMINGIPMVHMAWHSTLEAADDFSTKKVEKAKHQQQRQQKQDHKKMMRRKVGRLRKAGIGQ</sequence>
<dbReference type="Proteomes" id="UP001219355">
    <property type="component" value="Chromosome 1"/>
</dbReference>
<name>A0AAF0DBC6_9EURO</name>
<feature type="region of interest" description="Disordered" evidence="1">
    <location>
        <begin position="1"/>
        <end position="57"/>
    </location>
</feature>
<dbReference type="AlphaFoldDB" id="A0AAF0DBC6"/>
<proteinExistence type="predicted"/>